<name>A3LQE8_PICST</name>
<organism evidence="8 9">
    <name type="scientific">Scheffersomyces stipitis (strain ATCC 58785 / CBS 6054 / NBRC 10063 / NRRL Y-11545)</name>
    <name type="common">Yeast</name>
    <name type="synonym">Pichia stipitis</name>
    <dbReference type="NCBI Taxonomy" id="322104"/>
    <lineage>
        <taxon>Eukaryota</taxon>
        <taxon>Fungi</taxon>
        <taxon>Dikarya</taxon>
        <taxon>Ascomycota</taxon>
        <taxon>Saccharomycotina</taxon>
        <taxon>Pichiomycetes</taxon>
        <taxon>Debaryomycetaceae</taxon>
        <taxon>Scheffersomyces</taxon>
    </lineage>
</organism>
<dbReference type="PROSITE" id="PS51503">
    <property type="entry name" value="HIG1"/>
    <property type="match status" value="1"/>
</dbReference>
<evidence type="ECO:0000256" key="2">
    <source>
        <dbReference type="ARBA" id="ARBA00022692"/>
    </source>
</evidence>
<feature type="domain" description="HIG1" evidence="7">
    <location>
        <begin position="88"/>
        <end position="179"/>
    </location>
</feature>
<keyword evidence="4 6" id="KW-0472">Membrane</keyword>
<dbReference type="InterPro" id="IPR007667">
    <property type="entry name" value="Hypoxia_induced_domain"/>
</dbReference>
<comment type="subcellular location">
    <subcellularLocation>
        <location evidence="1">Mitochondrion</location>
    </subcellularLocation>
</comment>
<dbReference type="GO" id="GO:0033617">
    <property type="term" value="P:mitochondrial respiratory chain complex IV assembly"/>
    <property type="evidence" value="ECO:0007669"/>
    <property type="project" value="TreeGrafter"/>
</dbReference>
<dbReference type="InParanoid" id="A3LQE8"/>
<sequence>MKIITNEEKQAHISHITSEGLKGMFYGSILSVGLFSYLKTRHTARFNGFNASIKTCIITMPTVAVGAFWADQGSWEFDKKMHSSEYEEKKILEEFRQWNQLSTSDRAFTVLNDNKYKIIISTWAASLYGSWVLVNRDKIMTTAQKAVQARMYAQGITIILLLSTILLAMKEEEINKTRPPPIPEWKKVLLEKEAEEQQILANLKKRKEEQAAAAAAAAAAVSTASSTPTSPVANN</sequence>
<proteinExistence type="predicted"/>
<feature type="transmembrane region" description="Helical" evidence="6">
    <location>
        <begin position="51"/>
        <end position="70"/>
    </location>
</feature>
<reference evidence="8 9" key="1">
    <citation type="journal article" date="2007" name="Nat. Biotechnol.">
        <title>Genome sequence of the lignocellulose-bioconverting and xylose-fermenting yeast Pichia stipitis.</title>
        <authorList>
            <person name="Jeffries T.W."/>
            <person name="Grigoriev I.V."/>
            <person name="Grimwood J."/>
            <person name="Laplaza J.M."/>
            <person name="Aerts A."/>
            <person name="Salamov A."/>
            <person name="Schmutz J."/>
            <person name="Lindquist E."/>
            <person name="Dehal P."/>
            <person name="Shapiro H."/>
            <person name="Jin Y.S."/>
            <person name="Passoth V."/>
            <person name="Richardson P.M."/>
        </authorList>
    </citation>
    <scope>NUCLEOTIDE SEQUENCE [LARGE SCALE GENOMIC DNA]</scope>
    <source>
        <strain evidence="9">ATCC 58785 / CBS 6054 / NBRC 10063 / NRRL Y-11545</strain>
    </source>
</reference>
<keyword evidence="3 6" id="KW-1133">Transmembrane helix</keyword>
<dbReference type="KEGG" id="pic:PICST_81837"/>
<evidence type="ECO:0000313" key="8">
    <source>
        <dbReference type="EMBL" id="ABN65196.1"/>
    </source>
</evidence>
<keyword evidence="5" id="KW-0175">Coiled coil</keyword>
<dbReference type="EMBL" id="CP000496">
    <property type="protein sequence ID" value="ABN65196.1"/>
    <property type="molecule type" value="Genomic_DNA"/>
</dbReference>
<keyword evidence="2 6" id="KW-0812">Transmembrane</keyword>
<dbReference type="PANTHER" id="PTHR28018">
    <property type="entry name" value="RESPIRATORY SUPERCOMPLEX FACTOR 2, MITOCHONDRIAL"/>
    <property type="match status" value="1"/>
</dbReference>
<dbReference type="AlphaFoldDB" id="A3LQE8"/>
<evidence type="ECO:0000256" key="5">
    <source>
        <dbReference type="SAM" id="Coils"/>
    </source>
</evidence>
<evidence type="ECO:0000256" key="6">
    <source>
        <dbReference type="SAM" id="Phobius"/>
    </source>
</evidence>
<dbReference type="RefSeq" id="XP_001383225.1">
    <property type="nucleotide sequence ID" value="XM_001383188.1"/>
</dbReference>
<dbReference type="OrthoDB" id="1915122at2759"/>
<evidence type="ECO:0000256" key="4">
    <source>
        <dbReference type="ARBA" id="ARBA00023136"/>
    </source>
</evidence>
<evidence type="ECO:0000313" key="9">
    <source>
        <dbReference type="Proteomes" id="UP000002258"/>
    </source>
</evidence>
<dbReference type="OMA" id="LWMDMVE"/>
<dbReference type="eggNOG" id="ENOG502QT50">
    <property type="taxonomic scope" value="Eukaryota"/>
</dbReference>
<protein>
    <recommendedName>
        <fullName evidence="7">HIG1 domain-containing protein</fullName>
    </recommendedName>
</protein>
<dbReference type="STRING" id="322104.A3LQE8"/>
<accession>A3LQE8</accession>
<dbReference type="PANTHER" id="PTHR28018:SF3">
    <property type="entry name" value="RESPIRATORY SUPERCOMPLEX FACTOR 2, MITOCHONDRIAL"/>
    <property type="match status" value="1"/>
</dbReference>
<feature type="coiled-coil region" evidence="5">
    <location>
        <begin position="186"/>
        <end position="220"/>
    </location>
</feature>
<dbReference type="Pfam" id="PF04588">
    <property type="entry name" value="HIG_1_N"/>
    <property type="match status" value="1"/>
</dbReference>
<dbReference type="GO" id="GO:0005739">
    <property type="term" value="C:mitochondrion"/>
    <property type="evidence" value="ECO:0007669"/>
    <property type="project" value="UniProtKB-SubCell"/>
</dbReference>
<feature type="transmembrane region" description="Helical" evidence="6">
    <location>
        <begin position="151"/>
        <end position="169"/>
    </location>
</feature>
<keyword evidence="9" id="KW-1185">Reference proteome</keyword>
<gene>
    <name evidence="8" type="ORF">PICST_81837</name>
</gene>
<evidence type="ECO:0000256" key="3">
    <source>
        <dbReference type="ARBA" id="ARBA00022989"/>
    </source>
</evidence>
<evidence type="ECO:0000256" key="1">
    <source>
        <dbReference type="ARBA" id="ARBA00004173"/>
    </source>
</evidence>
<evidence type="ECO:0000259" key="7">
    <source>
        <dbReference type="PROSITE" id="PS51503"/>
    </source>
</evidence>
<dbReference type="GeneID" id="4836901"/>
<dbReference type="Proteomes" id="UP000002258">
    <property type="component" value="Chromosome 2"/>
</dbReference>
<dbReference type="InterPro" id="IPR040153">
    <property type="entry name" value="Rcf2"/>
</dbReference>
<dbReference type="HOGENOM" id="CLU_079101_3_0_1"/>